<organism evidence="2 3">
    <name type="scientific">Daphnia magna</name>
    <dbReference type="NCBI Taxonomy" id="35525"/>
    <lineage>
        <taxon>Eukaryota</taxon>
        <taxon>Metazoa</taxon>
        <taxon>Ecdysozoa</taxon>
        <taxon>Arthropoda</taxon>
        <taxon>Crustacea</taxon>
        <taxon>Branchiopoda</taxon>
        <taxon>Diplostraca</taxon>
        <taxon>Cladocera</taxon>
        <taxon>Anomopoda</taxon>
        <taxon>Daphniidae</taxon>
        <taxon>Daphnia</taxon>
    </lineage>
</organism>
<dbReference type="Proteomes" id="UP000076858">
    <property type="component" value="Unassembled WGS sequence"/>
</dbReference>
<keyword evidence="1" id="KW-1133">Transmembrane helix</keyword>
<gene>
    <name evidence="2" type="ORF">APZ42_028714</name>
</gene>
<accession>A0A164QAL2</accession>
<evidence type="ECO:0000256" key="1">
    <source>
        <dbReference type="SAM" id="Phobius"/>
    </source>
</evidence>
<protein>
    <submittedName>
        <fullName evidence="2">Uncharacterized protein</fullName>
    </submittedName>
</protein>
<dbReference type="EMBL" id="LRGB01002451">
    <property type="protein sequence ID" value="KZS07583.1"/>
    <property type="molecule type" value="Genomic_DNA"/>
</dbReference>
<evidence type="ECO:0000313" key="2">
    <source>
        <dbReference type="EMBL" id="KZS07583.1"/>
    </source>
</evidence>
<name>A0A164QAL2_9CRUS</name>
<keyword evidence="1" id="KW-0472">Membrane</keyword>
<keyword evidence="1" id="KW-0812">Transmembrane</keyword>
<feature type="transmembrane region" description="Helical" evidence="1">
    <location>
        <begin position="48"/>
        <end position="67"/>
    </location>
</feature>
<evidence type="ECO:0000313" key="3">
    <source>
        <dbReference type="Proteomes" id="UP000076858"/>
    </source>
</evidence>
<sequence>MKKPIRVKFNDKAIKKRGSGRYIESFVAIDSNSRKNEYHNSFVDKMSIWKLACFFVLVLFVSDFVTFTDASPSLPRPIDQSVEGINGFSSEKPLEKRSVRSLKSSTGMERDQRLFWKVTWLVKTVNGISNAVKKG</sequence>
<comment type="caution">
    <text evidence="2">The sequence shown here is derived from an EMBL/GenBank/DDBJ whole genome shotgun (WGS) entry which is preliminary data.</text>
</comment>
<reference evidence="2 3" key="1">
    <citation type="submission" date="2016-03" db="EMBL/GenBank/DDBJ databases">
        <title>EvidentialGene: Evidence-directed Construction of Genes on Genomes.</title>
        <authorList>
            <person name="Gilbert D.G."/>
            <person name="Choi J.-H."/>
            <person name="Mockaitis K."/>
            <person name="Colbourne J."/>
            <person name="Pfrender M."/>
        </authorList>
    </citation>
    <scope>NUCLEOTIDE SEQUENCE [LARGE SCALE GENOMIC DNA]</scope>
    <source>
        <strain evidence="2 3">Xinb3</strain>
        <tissue evidence="2">Complete organism</tissue>
    </source>
</reference>
<proteinExistence type="predicted"/>
<dbReference type="AlphaFoldDB" id="A0A164QAL2"/>
<keyword evidence="3" id="KW-1185">Reference proteome</keyword>